<dbReference type="EMBL" id="HG793136">
    <property type="protein sequence ID" value="CRL20042.1"/>
    <property type="molecule type" value="Genomic_DNA"/>
</dbReference>
<name>A0A0G4P142_PENC3</name>
<organism evidence="1 2">
    <name type="scientific">Penicillium camemberti (strain FM 013)</name>
    <dbReference type="NCBI Taxonomy" id="1429867"/>
    <lineage>
        <taxon>Eukaryota</taxon>
        <taxon>Fungi</taxon>
        <taxon>Dikarya</taxon>
        <taxon>Ascomycota</taxon>
        <taxon>Pezizomycotina</taxon>
        <taxon>Eurotiomycetes</taxon>
        <taxon>Eurotiomycetidae</taxon>
        <taxon>Eurotiales</taxon>
        <taxon>Aspergillaceae</taxon>
        <taxon>Penicillium</taxon>
    </lineage>
</organism>
<reference evidence="1 2" key="1">
    <citation type="journal article" date="2014" name="Nat. Commun.">
        <title>Multiple recent horizontal transfers of a large genomic region in cheese making fungi.</title>
        <authorList>
            <person name="Cheeseman K."/>
            <person name="Ropars J."/>
            <person name="Renault P."/>
            <person name="Dupont J."/>
            <person name="Gouzy J."/>
            <person name="Branca A."/>
            <person name="Abraham A.L."/>
            <person name="Ceppi M."/>
            <person name="Conseiller E."/>
            <person name="Debuchy R."/>
            <person name="Malagnac F."/>
            <person name="Goarin A."/>
            <person name="Silar P."/>
            <person name="Lacoste S."/>
            <person name="Sallet E."/>
            <person name="Bensimon A."/>
            <person name="Giraud T."/>
            <person name="Brygoo Y."/>
        </authorList>
    </citation>
    <scope>NUCLEOTIDE SEQUENCE [LARGE SCALE GENOMIC DNA]</scope>
    <source>
        <strain evidence="2">FM 013</strain>
    </source>
</reference>
<proteinExistence type="predicted"/>
<dbReference type="Proteomes" id="UP000053732">
    <property type="component" value="Unassembled WGS sequence"/>
</dbReference>
<keyword evidence="2" id="KW-1185">Reference proteome</keyword>
<gene>
    <name evidence="1" type="ORF">PCAMFM013_S003g000834</name>
</gene>
<accession>A0A0G4P142</accession>
<evidence type="ECO:0000313" key="2">
    <source>
        <dbReference type="Proteomes" id="UP000053732"/>
    </source>
</evidence>
<dbReference type="AlphaFoldDB" id="A0A0G4P142"/>
<evidence type="ECO:0000313" key="1">
    <source>
        <dbReference type="EMBL" id="CRL20042.1"/>
    </source>
</evidence>
<protein>
    <submittedName>
        <fullName evidence="1">Str. FM013</fullName>
    </submittedName>
</protein>
<sequence>MATGRPEGRAQSPAHLRVGLGWASASMPTARLSLLPHPTKTTCAIATATADPP</sequence>